<dbReference type="InterPro" id="IPR002195">
    <property type="entry name" value="Dihydroorotase_CS"/>
</dbReference>
<evidence type="ECO:0000256" key="4">
    <source>
        <dbReference type="ARBA" id="ARBA00022975"/>
    </source>
</evidence>
<dbReference type="PIRSF" id="PIRSF001237">
    <property type="entry name" value="DHOdimr"/>
    <property type="match status" value="1"/>
</dbReference>
<keyword evidence="6" id="KW-1185">Reference proteome</keyword>
<dbReference type="STRING" id="215250.A0A316YVF8"/>
<dbReference type="InterPro" id="IPR004721">
    <property type="entry name" value="DHOdimr"/>
</dbReference>
<dbReference type="GO" id="GO:0004151">
    <property type="term" value="F:dihydroorotase activity"/>
    <property type="evidence" value="ECO:0007669"/>
    <property type="project" value="InterPro"/>
</dbReference>
<dbReference type="EMBL" id="KZ819634">
    <property type="protein sequence ID" value="PWN93239.1"/>
    <property type="molecule type" value="Genomic_DNA"/>
</dbReference>
<dbReference type="AlphaFoldDB" id="A0A316YVF8"/>
<dbReference type="InParanoid" id="A0A316YVF8"/>
<evidence type="ECO:0000256" key="2">
    <source>
        <dbReference type="ARBA" id="ARBA00022801"/>
    </source>
</evidence>
<organism evidence="5 6">
    <name type="scientific">Acaromyces ingoldii</name>
    <dbReference type="NCBI Taxonomy" id="215250"/>
    <lineage>
        <taxon>Eukaryota</taxon>
        <taxon>Fungi</taxon>
        <taxon>Dikarya</taxon>
        <taxon>Basidiomycota</taxon>
        <taxon>Ustilaginomycotina</taxon>
        <taxon>Exobasidiomycetes</taxon>
        <taxon>Exobasidiales</taxon>
        <taxon>Cryptobasidiaceae</taxon>
        <taxon>Acaromyces</taxon>
    </lineage>
</organism>
<keyword evidence="1" id="KW-0479">Metal-binding</keyword>
<dbReference type="UniPathway" id="UPA00070">
    <property type="reaction ID" value="UER00117"/>
</dbReference>
<dbReference type="PROSITE" id="PS00483">
    <property type="entry name" value="DIHYDROOROTASE_2"/>
    <property type="match status" value="1"/>
</dbReference>
<evidence type="ECO:0000313" key="5">
    <source>
        <dbReference type="EMBL" id="PWN93239.1"/>
    </source>
</evidence>
<dbReference type="GeneID" id="37042341"/>
<dbReference type="PANTHER" id="PTHR43137:SF1">
    <property type="entry name" value="DIHYDROOROTASE"/>
    <property type="match status" value="1"/>
</dbReference>
<dbReference type="RefSeq" id="XP_025380437.1">
    <property type="nucleotide sequence ID" value="XM_025520425.1"/>
</dbReference>
<keyword evidence="2" id="KW-0378">Hydrolase</keyword>
<dbReference type="HAMAP" id="MF_00219">
    <property type="entry name" value="PyrC_classII"/>
    <property type="match status" value="1"/>
</dbReference>
<gene>
    <name evidence="5" type="ORF">FA10DRAFT_263914</name>
</gene>
<name>A0A316YVF8_9BASI</name>
<dbReference type="SUPFAM" id="SSF51556">
    <property type="entry name" value="Metallo-dependent hydrolases"/>
    <property type="match status" value="1"/>
</dbReference>
<sequence length="379" mass="41420">MAATEIQLDLPVDMHVHVRQPPMSSLIVPHLALGGIQTAYIMPNTIPPISNVSQCVEYLDQLESLLPPSSDVELIGTLYLSPTLTPAEVQRAAAVRHPKTGRLRIGGVKSYPRGVTTNSDGGIESYDVYDEVFAEMERQGLVLNLHGEVPSDEEKNITVLNAEASFLQHLHKLHAKFPKLRIVLEHATTAAAVEAVKQCGDTVGCSITPHHLQLIVDDWAGKPVNFCKPVAKTWDDRKALRDVIRSGHPRFFLGSDSAPHPFASKMPSAASHGDVQTAASCGCAAGVYTSPILIPLCATLLESFGALDRLEAYVSTNARSFYRLPVSQGSAKRILRREQTTVPSSFTLDAHKDKDDWARDKAQVVPFWAGKELPWKIIS</sequence>
<keyword evidence="3" id="KW-0862">Zinc</keyword>
<keyword evidence="4" id="KW-0665">Pyrimidine biosynthesis</keyword>
<reference evidence="5 6" key="1">
    <citation type="journal article" date="2018" name="Mol. Biol. Evol.">
        <title>Broad Genomic Sampling Reveals a Smut Pathogenic Ancestry of the Fungal Clade Ustilaginomycotina.</title>
        <authorList>
            <person name="Kijpornyongpan T."/>
            <person name="Mondo S.J."/>
            <person name="Barry K."/>
            <person name="Sandor L."/>
            <person name="Lee J."/>
            <person name="Lipzen A."/>
            <person name="Pangilinan J."/>
            <person name="LaButti K."/>
            <person name="Hainaut M."/>
            <person name="Henrissat B."/>
            <person name="Grigoriev I.V."/>
            <person name="Spatafora J.W."/>
            <person name="Aime M.C."/>
        </authorList>
    </citation>
    <scope>NUCLEOTIDE SEQUENCE [LARGE SCALE GENOMIC DNA]</scope>
    <source>
        <strain evidence="5 6">MCA 4198</strain>
    </source>
</reference>
<dbReference type="PROSITE" id="PS00482">
    <property type="entry name" value="DIHYDROOROTASE_1"/>
    <property type="match status" value="1"/>
</dbReference>
<dbReference type="GO" id="GO:0046872">
    <property type="term" value="F:metal ion binding"/>
    <property type="evidence" value="ECO:0007669"/>
    <property type="project" value="UniProtKB-KW"/>
</dbReference>
<dbReference type="PANTHER" id="PTHR43137">
    <property type="entry name" value="DIHYDROOROTASE"/>
    <property type="match status" value="1"/>
</dbReference>
<dbReference type="Gene3D" id="3.20.20.140">
    <property type="entry name" value="Metal-dependent hydrolases"/>
    <property type="match status" value="1"/>
</dbReference>
<dbReference type="FunCoup" id="A0A316YVF8">
    <property type="interactions" value="246"/>
</dbReference>
<proteinExistence type="inferred from homology"/>
<evidence type="ECO:0000256" key="1">
    <source>
        <dbReference type="ARBA" id="ARBA00022723"/>
    </source>
</evidence>
<evidence type="ECO:0000256" key="3">
    <source>
        <dbReference type="ARBA" id="ARBA00022833"/>
    </source>
</evidence>
<dbReference type="GO" id="GO:0006207">
    <property type="term" value="P:'de novo' pyrimidine nucleobase biosynthetic process"/>
    <property type="evidence" value="ECO:0007669"/>
    <property type="project" value="TreeGrafter"/>
</dbReference>
<protein>
    <submittedName>
        <fullName evidence="5">Dihydroorotase</fullName>
    </submittedName>
</protein>
<dbReference type="NCBIfam" id="TIGR00856">
    <property type="entry name" value="pyrC_dimer"/>
    <property type="match status" value="1"/>
</dbReference>
<dbReference type="InterPro" id="IPR032466">
    <property type="entry name" value="Metal_Hydrolase"/>
</dbReference>
<evidence type="ECO:0000313" key="6">
    <source>
        <dbReference type="Proteomes" id="UP000245768"/>
    </source>
</evidence>
<dbReference type="OrthoDB" id="1670005at2759"/>
<dbReference type="GO" id="GO:0005737">
    <property type="term" value="C:cytoplasm"/>
    <property type="evidence" value="ECO:0007669"/>
    <property type="project" value="TreeGrafter"/>
</dbReference>
<accession>A0A316YVF8</accession>
<dbReference type="GO" id="GO:0044205">
    <property type="term" value="P:'de novo' UMP biosynthetic process"/>
    <property type="evidence" value="ECO:0007669"/>
    <property type="project" value="UniProtKB-UniPathway"/>
</dbReference>
<dbReference type="Proteomes" id="UP000245768">
    <property type="component" value="Unassembled WGS sequence"/>
</dbReference>
<dbReference type="FunFam" id="3.20.20.140:FF:000071">
    <property type="entry name" value="Dihydroorotase, homodimeric type, variant"/>
    <property type="match status" value="1"/>
</dbReference>